<dbReference type="EMBL" id="SOBG01000001">
    <property type="protein sequence ID" value="TDT72536.1"/>
    <property type="molecule type" value="Genomic_DNA"/>
</dbReference>
<evidence type="ECO:0000313" key="2">
    <source>
        <dbReference type="Proteomes" id="UP000294678"/>
    </source>
</evidence>
<comment type="caution">
    <text evidence="1">The sequence shown here is derived from an EMBL/GenBank/DDBJ whole genome shotgun (WGS) entry which is preliminary data.</text>
</comment>
<protein>
    <recommendedName>
        <fullName evidence="3">VWFA domain-containing protein</fullName>
    </recommendedName>
</protein>
<dbReference type="Gene3D" id="2.160.20.120">
    <property type="match status" value="1"/>
</dbReference>
<dbReference type="InterPro" id="IPR036465">
    <property type="entry name" value="vWFA_dom_sf"/>
</dbReference>
<dbReference type="Proteomes" id="UP000294678">
    <property type="component" value="Unassembled WGS sequence"/>
</dbReference>
<name>A0AA46I6M1_9FUSO</name>
<accession>A0AA46I6M1</accession>
<organism evidence="1 2">
    <name type="scientific">Hypnocyclicus thermotrophus</name>
    <dbReference type="NCBI Taxonomy" id="1627895"/>
    <lineage>
        <taxon>Bacteria</taxon>
        <taxon>Fusobacteriati</taxon>
        <taxon>Fusobacteriota</taxon>
        <taxon>Fusobacteriia</taxon>
        <taxon>Fusobacteriales</taxon>
        <taxon>Fusobacteriaceae</taxon>
        <taxon>Hypnocyclicus</taxon>
    </lineage>
</organism>
<dbReference type="SUPFAM" id="SSF53300">
    <property type="entry name" value="vWA-like"/>
    <property type="match status" value="1"/>
</dbReference>
<keyword evidence="2" id="KW-1185">Reference proteome</keyword>
<evidence type="ECO:0008006" key="3">
    <source>
        <dbReference type="Google" id="ProtNLM"/>
    </source>
</evidence>
<gene>
    <name evidence="1" type="ORF">EV215_0346</name>
</gene>
<reference evidence="1 2" key="1">
    <citation type="submission" date="2019-03" db="EMBL/GenBank/DDBJ databases">
        <title>Genomic Encyclopedia of Type Strains, Phase IV (KMG-IV): sequencing the most valuable type-strain genomes for metagenomic binning, comparative biology and taxonomic classification.</title>
        <authorList>
            <person name="Goeker M."/>
        </authorList>
    </citation>
    <scope>NUCLEOTIDE SEQUENCE [LARGE SCALE GENOMIC DNA]</scope>
    <source>
        <strain evidence="1 2">DSM 100055</strain>
    </source>
</reference>
<dbReference type="RefSeq" id="WP_134112253.1">
    <property type="nucleotide sequence ID" value="NZ_SOBG01000001.1"/>
</dbReference>
<proteinExistence type="predicted"/>
<sequence>MKKKIVGLIFIFMTAFTFAENIIVKDWTAFSIEGIVNLTGSSRIEGMTGSNANSLIQGEKPILLEGTSWIGDTKLNYRSIYIGNTAIADDIINFPDWYKTGSIEQQEFYNNVKNNTISKLNKQYSFDIPDWLDFKTPVVDGLYSQEDIYEDYNNDVTINSEDSGYYKNITVKDKMIINVGNNDLYIKVDKLDISGDVIINRNGTGRLFFIVTTTFDLKSNGKIIDSKNDNSYIYYYYLGTAPLNLANAIEIQGFLYVEQADINISGSAKIDFNELITKGNELTINGNAVTTGKIYANNTNINITGSASLEYGIVTSGQNVTINGGVSPINYIYAPNADVNLTGSARIEGSVISKNLYLTGNSYIKGKGDIEITGPIIPELIIAEPRDADRDQTIVFHASKYIDKDFTDLSYLEDDNSSTIQAIRTINSLDVENLSYNLVNDYIEYNSKWYFKGSSAGSDIFINKDVMEGIDNVTNVSKLTLKDSLKNKLIDIYYPLKLNNIKLNQNSDLVNITWKKIEANKYAKYFNNQKIMFRLYRNNQTKYKYDVYNKTYNKNLLSQENYQDFIDNKIDYVDIEFNYYVYNKKAEYGNMTFIYSPENFVIQGLPINEEFVIEIYTEYSDENGDYDIYNLETTAVFTSGKPAIDEGSNATANNIYMINSIDKSSYPVINVDFFTKAPKQLSLTTDNILSNENGEIGYIKEIRETEEKLGKVSTITKSNKMGLKYPLDVIIMADGSASMSQELAAVKDSLSDIVALLESNGFDVKFNIISFEAPQDAWLLNGSNSDTNRIKFVPETNDGKDDFKVKSTIGYGNGVLEGAIRYDQFDYKDSSWNTYRSSHIVDVPSPAKKRNYGEVYFREYYRNFVQEKADPNNIYKILKRKIFRKTSGRMVRNGEYYLTVYKGNDEGTGDGWFDDLSIVQQAIKQVGANGVRGSSIYWDGVTGIQGNGAWALHYAIKRFEDYGRGLDKYGNITSNKNDIILKSKKWIIMPTDEGLDAGPRINKLGYTYNDVIEKLSEKMKNNNIYFSLIANNRSSSSVRPYTDFRNQPGLDISWHYITSNTTLLKSYLVEDAKKLGIIQRWDLKYTTPFNDDIYEEGKNRKVYFDLNLTLDTGSDAVLTKQLEDVTENSNRIYIEPVLKTLEIHITTPNEDATNRIFKVENNLIKINGWAKDKYTDLSRIWIAIKNSKGDIVYVDKNSYNNIQNGTIDTQYPFTFNIPESNLNKGEIYNVYAYVENKNGLREQKILENIYFMPELKSTTITNNTNKELFEKLKVFSTNDIIKYTSVTSSNSNITDNFYMNNGNVAELKITLDADSIITINEKPFGLTLSGLDKITFVKSKNNNNGTVDLIYNIEITDDIEEETYISGKIYNNEIVKIKVIKNKSDTAKYGEISKYKKGTTPLEPIEGEYYLNDAGSIDIIGGDIDTIGYIALYNYDQTESDLIETKTNILSSKDIDLTNNIYWNATNSNELSISTDKIKESNSLDGKYQIKKIVTISKTGKIANKVVTAVNFKNKLLEEYNNNTEGVLNSVYYMDTIAPVITDFTIEKITNTDFTDFKVGDKFNINLTVKDNKLSFNKENYILLTNPDLETSLEYEQNKIDFKDNISEITENNKVIEQFKLIQEKELIKELIGRQEIEFDIEVIDKAGNSAKSSESNLTQTITYNNEIIENIDITLTSDMENSADSTNFIEQIMDEEFKIIKNKIYFTINGKNSNGDNVDLSKAIITINNKNYTITNFINKDITVDNGMNNISKITLYSTSGYEKTFITSDSITVDSKASTLGNLKILKDNKFDSNPINNFKIYIDYKSGTNYTLILDASNMKDYTKLWKIIIKEVRIKGVKVTDLKYTDEGVEKILGENTTFEYTVDINNYETYKTKIKNNELLDGEVKVIALNISNHKDVAGGRITFKLDILDNLSNSLGSGFQIEGFVPKADFEIIGKSEESSRSRTSKVKIVGDSQNDFEVQSVDE</sequence>
<evidence type="ECO:0000313" key="1">
    <source>
        <dbReference type="EMBL" id="TDT72536.1"/>
    </source>
</evidence>